<dbReference type="OrthoDB" id="491002at2"/>
<dbReference type="AlphaFoldDB" id="A0A1Z4LMI4"/>
<evidence type="ECO:0000313" key="4">
    <source>
        <dbReference type="Proteomes" id="UP000218418"/>
    </source>
</evidence>
<proteinExistence type="predicted"/>
<dbReference type="Proteomes" id="UP000218418">
    <property type="component" value="Chromosome"/>
</dbReference>
<reference evidence="3 4" key="1">
    <citation type="submission" date="2017-06" db="EMBL/GenBank/DDBJ databases">
        <title>Genome sequencing of cyanobaciteial culture collection at National Institute for Environmental Studies (NIES).</title>
        <authorList>
            <person name="Hirose Y."/>
            <person name="Shimura Y."/>
            <person name="Fujisawa T."/>
            <person name="Nakamura Y."/>
            <person name="Kawachi M."/>
        </authorList>
    </citation>
    <scope>NUCLEOTIDE SEQUENCE [LARGE SCALE GENOMIC DNA]</scope>
    <source>
        <strain evidence="3 4">NIES-267</strain>
    </source>
</reference>
<keyword evidence="2" id="KW-0812">Transmembrane</keyword>
<keyword evidence="1" id="KW-0175">Coiled coil</keyword>
<feature type="transmembrane region" description="Helical" evidence="2">
    <location>
        <begin position="385"/>
        <end position="413"/>
    </location>
</feature>
<sequence>MQLPSSENPNTNNEPAAELRQEVEQLSDIASNIAIDSEMEAKIQSLLAQIKKSLREQQLSIEMQRELARLLSLMSKLNYRNPQQVYILDLAISILLENHETSEKSVNSNSPNHLQDKSCRNLVFIKEARRQIAVQSQEYPNPFSSIIKGTGGAYNRLLSGLSWFFIIFVICPIISGGLILAGRDLINYREKGEKYSQVEPVLKELVKKQNELDKAYNMRDELKVRLKKVDREIESIKPQLEADIPNSPISEENIANNQVLANVKDIENFENEIKDVRDKLIAVQSNIDSELKSVEKQEANVKERNSETVLIEQQNLDTLNPGTQNIKNQQINSISQDFFESTIFYILVAVSMGALGSAVSIIVRYNKFIEQSKEGESDLFFTGFFRPIVGMSFAIFAVELIESGVFSGIFTITKQQSRTVYLYMSIAFIAGFSERLVEDVVIKTENTLTGFSSTSDK</sequence>
<dbReference type="EMBL" id="AP018227">
    <property type="protein sequence ID" value="BAY82433.1"/>
    <property type="molecule type" value="Genomic_DNA"/>
</dbReference>
<accession>A0A1Z4LMI4</accession>
<name>A0A1Z4LMI4_9CYAN</name>
<evidence type="ECO:0000256" key="2">
    <source>
        <dbReference type="SAM" id="Phobius"/>
    </source>
</evidence>
<organism evidence="3 4">
    <name type="scientific">Calothrix parasitica NIES-267</name>
    <dbReference type="NCBI Taxonomy" id="1973488"/>
    <lineage>
        <taxon>Bacteria</taxon>
        <taxon>Bacillati</taxon>
        <taxon>Cyanobacteriota</taxon>
        <taxon>Cyanophyceae</taxon>
        <taxon>Nostocales</taxon>
        <taxon>Calotrichaceae</taxon>
        <taxon>Calothrix</taxon>
    </lineage>
</organism>
<feature type="transmembrane region" description="Helical" evidence="2">
    <location>
        <begin position="343"/>
        <end position="365"/>
    </location>
</feature>
<gene>
    <name evidence="3" type="ORF">NIES267_19130</name>
</gene>
<evidence type="ECO:0000313" key="3">
    <source>
        <dbReference type="EMBL" id="BAY82433.1"/>
    </source>
</evidence>
<keyword evidence="2" id="KW-1133">Transmembrane helix</keyword>
<keyword evidence="4" id="KW-1185">Reference proteome</keyword>
<keyword evidence="2" id="KW-0472">Membrane</keyword>
<feature type="transmembrane region" description="Helical" evidence="2">
    <location>
        <begin position="161"/>
        <end position="181"/>
    </location>
</feature>
<protein>
    <submittedName>
        <fullName evidence="3">Uncharacterized protein</fullName>
    </submittedName>
</protein>
<feature type="coiled-coil region" evidence="1">
    <location>
        <begin position="205"/>
        <end position="232"/>
    </location>
</feature>
<evidence type="ECO:0000256" key="1">
    <source>
        <dbReference type="SAM" id="Coils"/>
    </source>
</evidence>